<keyword evidence="2" id="KW-1185">Reference proteome</keyword>
<sequence length="161" mass="18394">MEKYAKINGNYRYLLGRKWDANLQQVTFVMLNPSTADHEQDDRTLTRCIKFAQCWGYGSLEVVNLFAYRATKRPHLLLADDPVGPKNNYYIQLATNRAEAIIVAWGGSKYPRIMNRNEEVLSLICGKNIDSLGLLTKDGHPRHPLYLPLSTERKPFLSALP</sequence>
<name>A0ABR8FJQ0_9NOST</name>
<dbReference type="Proteomes" id="UP000640531">
    <property type="component" value="Unassembled WGS sequence"/>
</dbReference>
<dbReference type="InterPro" id="IPR012441">
    <property type="entry name" value="DUF1643"/>
</dbReference>
<gene>
    <name evidence="1" type="ORF">H6G59_21170</name>
</gene>
<evidence type="ECO:0000313" key="1">
    <source>
        <dbReference type="EMBL" id="MBD2570358.1"/>
    </source>
</evidence>
<dbReference type="Pfam" id="PF07799">
    <property type="entry name" value="DUF1643"/>
    <property type="match status" value="1"/>
</dbReference>
<proteinExistence type="predicted"/>
<organism evidence="1 2">
    <name type="scientific">Anabaena lutea FACHB-196</name>
    <dbReference type="NCBI Taxonomy" id="2692881"/>
    <lineage>
        <taxon>Bacteria</taxon>
        <taxon>Bacillati</taxon>
        <taxon>Cyanobacteriota</taxon>
        <taxon>Cyanophyceae</taxon>
        <taxon>Nostocales</taxon>
        <taxon>Nostocaceae</taxon>
        <taxon>Anabaena</taxon>
    </lineage>
</organism>
<dbReference type="EMBL" id="JACJST010000024">
    <property type="protein sequence ID" value="MBD2570358.1"/>
    <property type="molecule type" value="Genomic_DNA"/>
</dbReference>
<protein>
    <submittedName>
        <fullName evidence="1">DUF1643 domain-containing protein</fullName>
    </submittedName>
</protein>
<accession>A0ABR8FJQ0</accession>
<dbReference type="RefSeq" id="WP_190718107.1">
    <property type="nucleotide sequence ID" value="NZ_JACJST010000024.1"/>
</dbReference>
<reference evidence="1 2" key="1">
    <citation type="journal article" date="2020" name="ISME J.">
        <title>Comparative genomics reveals insights into cyanobacterial evolution and habitat adaptation.</title>
        <authorList>
            <person name="Chen M.Y."/>
            <person name="Teng W.K."/>
            <person name="Zhao L."/>
            <person name="Hu C.X."/>
            <person name="Zhou Y.K."/>
            <person name="Han B.P."/>
            <person name="Song L.R."/>
            <person name="Shu W.S."/>
        </authorList>
    </citation>
    <scope>NUCLEOTIDE SEQUENCE [LARGE SCALE GENOMIC DNA]</scope>
    <source>
        <strain evidence="1 2">FACHB-196</strain>
    </source>
</reference>
<comment type="caution">
    <text evidence="1">The sequence shown here is derived from an EMBL/GenBank/DDBJ whole genome shotgun (WGS) entry which is preliminary data.</text>
</comment>
<evidence type="ECO:0000313" key="2">
    <source>
        <dbReference type="Proteomes" id="UP000640531"/>
    </source>
</evidence>